<evidence type="ECO:0000313" key="6">
    <source>
        <dbReference type="Proteomes" id="UP000028045"/>
    </source>
</evidence>
<dbReference type="InterPro" id="IPR042301">
    <property type="entry name" value="GH115_sf"/>
</dbReference>
<dbReference type="AlphaFoldDB" id="A0A084BCB9"/>
<keyword evidence="6" id="KW-1185">Reference proteome</keyword>
<dbReference type="InterPro" id="IPR041437">
    <property type="entry name" value="GH115_C"/>
</dbReference>
<dbReference type="OrthoDB" id="4849794at2759"/>
<sequence>MRPPSILSAALAVSALGQCQMLFEPGSSEYQLADDTFAPTILVSGNEAPGVARAAGDLAADFGRVVGQEGTVAVTNSSSPEADSESVIIVGTIGRSSLIDALVSDGKLDVSEAEGQWESYVARVVEEPFEGIPWAYVIAGSDRRGAIYGLYDISEQIGVSPWYYWADVAIKTKTGIWVDPEGKYQKPPSVKYRGLFINDENPALLGWVGENFNGVFGADFYKLVFELILRLKGNYLWPAMWGKSFYTNDPASGGTAHEWGVVMGTSHHEPMARSEREQQTLLEGNWDWTTNREGIQTFFREGIERAKDWDTMWTMGMRGSGDVASPTLTAETLEDLITVQQTLLSEGLGRNLSDIPQTWVLYKEVSDYYVAGLEVPDTVTLLWTDDNSGNIIRVPIANETDRLAGAGVYYHFDYVGAPRSYKWINTVQLVKTWEQMHLAYNRNARQIWIANVGDLKPLEVPLAQFMDMAYDFDRWTTPESTTEWLTRWAGAGFDPSVADETAAILNEYGVLVGRRKYELLSNSPFAFSTIHYDEAERNLAQWTDLLDRAQAVYDSLAEDRQVSFWQTVLHPIMAGKTVVDLYTKAAVNALYLSQARASTNVVAQQARDLFAQDAEITDRYHTENGGKWNHFVDQAHIGYTTWSDPPNNTNIMPTVRSIAASCSTNPLGVAIQGTTSAFPQSTSLSLRSVDPYMPPTESRWLEVFARRNATFTYSISSNASYVTVSNDEGRLSFPGDSDVRSIISVDWDSAPNGLSYAQLTVSSGATSAQLLLPVNKTSVPEGSGFVESNGVIAIDAAHFTSSETANGVSYVEIPHYGRTLSGVKAWPVTIGSQTPGSGPALRYSVYTTTTSSAPRLIVSLGASHNHDPTRPLAYAYSLDGAAPVTVRYVATLPPHREGPDWSRAVVANGWTSTVSLGRTVGPGAHELSIWLLEPGVVLQKIALDLGGYRETALGPPESRNV</sequence>
<evidence type="ECO:0000256" key="1">
    <source>
        <dbReference type="ARBA" id="ARBA00022801"/>
    </source>
</evidence>
<gene>
    <name evidence="5" type="ORF">S7711_01638</name>
</gene>
<dbReference type="Gene3D" id="1.20.58.2150">
    <property type="match status" value="1"/>
</dbReference>
<dbReference type="Proteomes" id="UP000028045">
    <property type="component" value="Unassembled WGS sequence"/>
</dbReference>
<dbReference type="Pfam" id="PF15979">
    <property type="entry name" value="Glyco_hydro_115"/>
    <property type="match status" value="1"/>
</dbReference>
<feature type="signal peptide" evidence="3">
    <location>
        <begin position="1"/>
        <end position="19"/>
    </location>
</feature>
<organism evidence="5 6">
    <name type="scientific">Stachybotrys chartarum (strain CBS 109288 / IBT 7711)</name>
    <name type="common">Toxic black mold</name>
    <name type="synonym">Stilbospora chartarum</name>
    <dbReference type="NCBI Taxonomy" id="1280523"/>
    <lineage>
        <taxon>Eukaryota</taxon>
        <taxon>Fungi</taxon>
        <taxon>Dikarya</taxon>
        <taxon>Ascomycota</taxon>
        <taxon>Pezizomycotina</taxon>
        <taxon>Sordariomycetes</taxon>
        <taxon>Hypocreomycetidae</taxon>
        <taxon>Hypocreales</taxon>
        <taxon>Stachybotryaceae</taxon>
        <taxon>Stachybotrys</taxon>
    </lineage>
</organism>
<keyword evidence="2" id="KW-0175">Coiled coil</keyword>
<proteinExistence type="predicted"/>
<name>A0A084BCB9_STACB</name>
<dbReference type="Gene3D" id="3.20.20.520">
    <property type="entry name" value="Glycosyl hydrolase family 115"/>
    <property type="match status" value="1"/>
</dbReference>
<evidence type="ECO:0000256" key="2">
    <source>
        <dbReference type="SAM" id="Coils"/>
    </source>
</evidence>
<evidence type="ECO:0000313" key="5">
    <source>
        <dbReference type="EMBL" id="KEY75198.1"/>
    </source>
</evidence>
<dbReference type="SUPFAM" id="SSF55545">
    <property type="entry name" value="beta-N-acetylhexosaminidase-like domain"/>
    <property type="match status" value="1"/>
</dbReference>
<dbReference type="Gene3D" id="3.30.379.10">
    <property type="entry name" value="Chitobiase/beta-hexosaminidase domain 2-like"/>
    <property type="match status" value="1"/>
</dbReference>
<reference evidence="5 6" key="1">
    <citation type="journal article" date="2014" name="BMC Genomics">
        <title>Comparative genome sequencing reveals chemotype-specific gene clusters in the toxigenic black mold Stachybotrys.</title>
        <authorList>
            <person name="Semeiks J."/>
            <person name="Borek D."/>
            <person name="Otwinowski Z."/>
            <person name="Grishin N.V."/>
        </authorList>
    </citation>
    <scope>NUCLEOTIDE SEQUENCE [LARGE SCALE GENOMIC DNA]</scope>
    <source>
        <strain evidence="6">CBS 109288 / IBT 7711</strain>
    </source>
</reference>
<dbReference type="HOGENOM" id="CLU_004852_0_0_1"/>
<dbReference type="PANTHER" id="PTHR37842:SF2">
    <property type="entry name" value="GYLCOSYL HYDROLASE 115 C-TERMINAL DOMAIN-CONTAINING PROTEIN"/>
    <property type="match status" value="1"/>
</dbReference>
<evidence type="ECO:0000256" key="3">
    <source>
        <dbReference type="SAM" id="SignalP"/>
    </source>
</evidence>
<keyword evidence="3" id="KW-0732">Signal</keyword>
<accession>A0A084BCB9</accession>
<dbReference type="InterPro" id="IPR029018">
    <property type="entry name" value="Hex-like_dom2"/>
</dbReference>
<feature type="domain" description="Gylcosyl hydrolase 115 C-terminal" evidence="4">
    <location>
        <begin position="784"/>
        <end position="957"/>
    </location>
</feature>
<dbReference type="GO" id="GO:0016787">
    <property type="term" value="F:hydrolase activity"/>
    <property type="evidence" value="ECO:0007669"/>
    <property type="project" value="UniProtKB-KW"/>
</dbReference>
<feature type="chain" id="PRO_5001771671" description="Gylcosyl hydrolase 115 C-terminal domain-containing protein" evidence="3">
    <location>
        <begin position="20"/>
        <end position="961"/>
    </location>
</feature>
<dbReference type="EMBL" id="KL647400">
    <property type="protein sequence ID" value="KEY75198.1"/>
    <property type="molecule type" value="Genomic_DNA"/>
</dbReference>
<dbReference type="Gene3D" id="2.60.120.1620">
    <property type="match status" value="1"/>
</dbReference>
<dbReference type="PANTHER" id="PTHR37842">
    <property type="match status" value="1"/>
</dbReference>
<keyword evidence="1" id="KW-0378">Hydrolase</keyword>
<evidence type="ECO:0000259" key="4">
    <source>
        <dbReference type="Pfam" id="PF17829"/>
    </source>
</evidence>
<dbReference type="Pfam" id="PF17829">
    <property type="entry name" value="GH115_C"/>
    <property type="match status" value="1"/>
</dbReference>
<feature type="coiled-coil region" evidence="2">
    <location>
        <begin position="532"/>
        <end position="559"/>
    </location>
</feature>
<dbReference type="InterPro" id="IPR031924">
    <property type="entry name" value="GH115"/>
</dbReference>
<protein>
    <recommendedName>
        <fullName evidence="4">Gylcosyl hydrolase 115 C-terminal domain-containing protein</fullName>
    </recommendedName>
</protein>